<accession>A0A8B7XF80</accession>
<dbReference type="KEGG" id="aplc:110973152"/>
<proteinExistence type="predicted"/>
<feature type="compositionally biased region" description="Polar residues" evidence="1">
    <location>
        <begin position="338"/>
        <end position="348"/>
    </location>
</feature>
<organism evidence="3 4">
    <name type="scientific">Acanthaster planci</name>
    <name type="common">Crown-of-thorns starfish</name>
    <dbReference type="NCBI Taxonomy" id="133434"/>
    <lineage>
        <taxon>Eukaryota</taxon>
        <taxon>Metazoa</taxon>
        <taxon>Echinodermata</taxon>
        <taxon>Eleutherozoa</taxon>
        <taxon>Asterozoa</taxon>
        <taxon>Asteroidea</taxon>
        <taxon>Valvatacea</taxon>
        <taxon>Valvatida</taxon>
        <taxon>Acanthasteridae</taxon>
        <taxon>Acanthaster</taxon>
    </lineage>
</organism>
<feature type="compositionally biased region" description="Gly residues" evidence="1">
    <location>
        <begin position="448"/>
        <end position="463"/>
    </location>
</feature>
<dbReference type="RefSeq" id="XP_022079414.1">
    <property type="nucleotide sequence ID" value="XM_022223722.1"/>
</dbReference>
<protein>
    <submittedName>
        <fullName evidence="4">Uncharacterized protein LOC110973152</fullName>
    </submittedName>
</protein>
<dbReference type="SUPFAM" id="SSF57501">
    <property type="entry name" value="Cystine-knot cytokines"/>
    <property type="match status" value="1"/>
</dbReference>
<evidence type="ECO:0000313" key="3">
    <source>
        <dbReference type="Proteomes" id="UP000694845"/>
    </source>
</evidence>
<feature type="signal peptide" evidence="2">
    <location>
        <begin position="1"/>
        <end position="27"/>
    </location>
</feature>
<feature type="compositionally biased region" description="Basic and acidic residues" evidence="1">
    <location>
        <begin position="357"/>
        <end position="381"/>
    </location>
</feature>
<feature type="region of interest" description="Disordered" evidence="1">
    <location>
        <begin position="338"/>
        <end position="463"/>
    </location>
</feature>
<dbReference type="OrthoDB" id="10360595at2759"/>
<dbReference type="Proteomes" id="UP000694845">
    <property type="component" value="Unplaced"/>
</dbReference>
<keyword evidence="2" id="KW-0732">Signal</keyword>
<evidence type="ECO:0000313" key="4">
    <source>
        <dbReference type="RefSeq" id="XP_022079414.1"/>
    </source>
</evidence>
<dbReference type="GeneID" id="110973152"/>
<gene>
    <name evidence="4" type="primary">LOC110973152</name>
</gene>
<feature type="region of interest" description="Disordered" evidence="1">
    <location>
        <begin position="33"/>
        <end position="63"/>
    </location>
</feature>
<reference evidence="4" key="1">
    <citation type="submission" date="2025-08" db="UniProtKB">
        <authorList>
            <consortium name="RefSeq"/>
        </authorList>
    </citation>
    <scope>IDENTIFICATION</scope>
</reference>
<sequence>MMDASSSVTYCRLLLILLGVHAAIAFAKPRAKPEMGRGSTRIRAETSTTVESSRRSHRRRMGSPMSTEIIKNLAEYKVEIARKMTRVRTPEEFLRVFFTVDSVKSRWTKMVNESVQNAWRAGRTQDVEAERPTFTPETADQEMTEVNRHGVSVQCREPNPVLVDMYKELNLTRGGLVFVYPECTKVSRCDRSGCCQGGAPCVGKQSARVNITKPFIIVTIRHDSSRHKDARYLKHSVYADTECMCKERPQIPVCQPTVCSQTMSFDAVTCRCLCNKPCPRPYIQDPDTCDCRCDQKDGGCKKIKRSRRRMAATECTCVMDNRCLQPACNKGYTFSTSSCKCTATGSKQRNPNRKRDRNRDGRTDTHGDSPHPPPPDRRGRTNIDQVVPFDMSSGPNVVSDSLSSGSDDQEEPLSHDGLMVSWASHETGESEDCGASCQHQKVPQGSDNGSGGGGGAEGGVLDF</sequence>
<feature type="chain" id="PRO_5034254801" evidence="2">
    <location>
        <begin position="28"/>
        <end position="463"/>
    </location>
</feature>
<dbReference type="AlphaFoldDB" id="A0A8B7XF80"/>
<dbReference type="PANTHER" id="PTHR21719:SF1">
    <property type="entry name" value="FI06402P-RELATED"/>
    <property type="match status" value="1"/>
</dbReference>
<keyword evidence="3" id="KW-1185">Reference proteome</keyword>
<dbReference type="PANTHER" id="PTHR21719">
    <property type="entry name" value="FI06402P-RELATED"/>
    <property type="match status" value="1"/>
</dbReference>
<evidence type="ECO:0000256" key="1">
    <source>
        <dbReference type="SAM" id="MobiDB-lite"/>
    </source>
</evidence>
<dbReference type="OMA" id="SWASHET"/>
<dbReference type="InterPro" id="IPR029034">
    <property type="entry name" value="Cystine-knot_cytokine"/>
</dbReference>
<evidence type="ECO:0000256" key="2">
    <source>
        <dbReference type="SAM" id="SignalP"/>
    </source>
</evidence>
<name>A0A8B7XF80_ACAPL</name>